<dbReference type="EMBL" id="NBWZ01000001">
    <property type="protein sequence ID" value="RFA09170.1"/>
    <property type="molecule type" value="Genomic_DNA"/>
</dbReference>
<keyword evidence="3" id="KW-1185">Reference proteome</keyword>
<sequence length="454" mass="47422">MDGGGDGGDKGGDSSAGGDKKVLPHDESYMNPHSSPRTQPKDATLQVLHRGKDGDSYDTITLTTTKDFSLIARVEPLIDTTGTQKTQTGVVLTFDPRVISSAADMAKAIFDRSGSTFVGCIATDRVFVCALRTPRPIASVPKPFVADLLADTSTAQIPLCSGVVVDGGYGRTTVITPADVSCEAAPDKEPVRLEIETILSETDGAFPVVRGGDGSIVFDAPATVEGTYTIMRVWAIAADGTTSWPFYVAIRNRFAPTADVGASADAIRGVDTVIPRASLFADTDVDTYAAESGDHLSSSVVSQGSMGGAWFDSAGDLHYRSIDVIRGSFTDHISVQTTDSFGLPSAVLDVPVHISDITPGCSTGGVTTDAATPVRVQLSCWITPKSDWRQIDGLNYAVVEGPSFGSLSAVDPVSGTATYTPDPAHTGPVQFTFSAENNGAVRTSTFTVNVLAAP</sequence>
<dbReference type="Proteomes" id="UP000256486">
    <property type="component" value="Unassembled WGS sequence"/>
</dbReference>
<name>A0A3E0VIE6_9MICO</name>
<evidence type="ECO:0000313" key="3">
    <source>
        <dbReference type="Proteomes" id="UP000256486"/>
    </source>
</evidence>
<proteinExistence type="predicted"/>
<comment type="caution">
    <text evidence="2">The sequence shown here is derived from an EMBL/GenBank/DDBJ whole genome shotgun (WGS) entry which is preliminary data.</text>
</comment>
<feature type="region of interest" description="Disordered" evidence="1">
    <location>
        <begin position="1"/>
        <end position="42"/>
    </location>
</feature>
<evidence type="ECO:0000313" key="2">
    <source>
        <dbReference type="EMBL" id="RFA09170.1"/>
    </source>
</evidence>
<dbReference type="Pfam" id="PF17963">
    <property type="entry name" value="Big_9"/>
    <property type="match status" value="1"/>
</dbReference>
<organism evidence="2 3">
    <name type="scientific">Subtercola boreus</name>
    <dbReference type="NCBI Taxonomy" id="120213"/>
    <lineage>
        <taxon>Bacteria</taxon>
        <taxon>Bacillati</taxon>
        <taxon>Actinomycetota</taxon>
        <taxon>Actinomycetes</taxon>
        <taxon>Micrococcales</taxon>
        <taxon>Microbacteriaceae</taxon>
        <taxon>Subtercola</taxon>
    </lineage>
</organism>
<gene>
    <name evidence="2" type="ORF">B7R54_07980</name>
</gene>
<dbReference type="AlphaFoldDB" id="A0A3E0VIE6"/>
<dbReference type="OrthoDB" id="5122946at2"/>
<accession>A0A3E0VIE6</accession>
<protein>
    <submittedName>
        <fullName evidence="2">Uncharacterized protein</fullName>
    </submittedName>
</protein>
<feature type="compositionally biased region" description="Basic and acidic residues" evidence="1">
    <location>
        <begin position="7"/>
        <end position="28"/>
    </location>
</feature>
<evidence type="ECO:0000256" key="1">
    <source>
        <dbReference type="SAM" id="MobiDB-lite"/>
    </source>
</evidence>
<reference evidence="2 3" key="1">
    <citation type="submission" date="2017-04" db="EMBL/GenBank/DDBJ databases">
        <title>Comparative genome analysis of Subtercola boreus.</title>
        <authorList>
            <person name="Cho Y.-J."/>
            <person name="Cho A."/>
            <person name="Kim O.-S."/>
            <person name="Lee J.-I."/>
        </authorList>
    </citation>
    <scope>NUCLEOTIDE SEQUENCE [LARGE SCALE GENOMIC DNA]</scope>
    <source>
        <strain evidence="2 3">K300</strain>
    </source>
</reference>